<dbReference type="AlphaFoldDB" id="A0A673HUP0"/>
<feature type="domain" description="WAP" evidence="1">
    <location>
        <begin position="27"/>
        <end position="63"/>
    </location>
</feature>
<dbReference type="Proteomes" id="UP000472270">
    <property type="component" value="Unassembled WGS sequence"/>
</dbReference>
<evidence type="ECO:0000259" key="1">
    <source>
        <dbReference type="PROSITE" id="PS51390"/>
    </source>
</evidence>
<name>A0A673HUP0_9TELE</name>
<proteinExistence type="predicted"/>
<dbReference type="PROSITE" id="PS51390">
    <property type="entry name" value="WAP"/>
    <property type="match status" value="1"/>
</dbReference>
<dbReference type="Pfam" id="PF00095">
    <property type="entry name" value="WAP"/>
    <property type="match status" value="1"/>
</dbReference>
<accession>A0A673HUP0</accession>
<dbReference type="InterPro" id="IPR036645">
    <property type="entry name" value="Elafin-like_sf"/>
</dbReference>
<reference evidence="2" key="2">
    <citation type="submission" date="2025-09" db="UniProtKB">
        <authorList>
            <consortium name="Ensembl"/>
        </authorList>
    </citation>
    <scope>IDENTIFICATION</scope>
</reference>
<dbReference type="GO" id="GO:0005576">
    <property type="term" value="C:extracellular region"/>
    <property type="evidence" value="ECO:0007669"/>
    <property type="project" value="InterPro"/>
</dbReference>
<evidence type="ECO:0000313" key="3">
    <source>
        <dbReference type="Proteomes" id="UP000472270"/>
    </source>
</evidence>
<dbReference type="Ensembl" id="ENSSRHT00000030008.1">
    <property type="protein sequence ID" value="ENSSRHP00000029145.1"/>
    <property type="gene ID" value="ENSSRHG00000015132.1"/>
</dbReference>
<protein>
    <recommendedName>
        <fullName evidence="1">WAP domain-containing protein</fullName>
    </recommendedName>
</protein>
<organism evidence="2 3">
    <name type="scientific">Sinocyclocheilus rhinocerous</name>
    <dbReference type="NCBI Taxonomy" id="307959"/>
    <lineage>
        <taxon>Eukaryota</taxon>
        <taxon>Metazoa</taxon>
        <taxon>Chordata</taxon>
        <taxon>Craniata</taxon>
        <taxon>Vertebrata</taxon>
        <taxon>Euteleostomi</taxon>
        <taxon>Actinopterygii</taxon>
        <taxon>Neopterygii</taxon>
        <taxon>Teleostei</taxon>
        <taxon>Ostariophysi</taxon>
        <taxon>Cypriniformes</taxon>
        <taxon>Cyprinidae</taxon>
        <taxon>Cyprininae</taxon>
        <taxon>Sinocyclocheilus</taxon>
    </lineage>
</organism>
<dbReference type="SUPFAM" id="SSF57256">
    <property type="entry name" value="Elafin-like"/>
    <property type="match status" value="1"/>
</dbReference>
<dbReference type="InterPro" id="IPR008197">
    <property type="entry name" value="WAP_dom"/>
</dbReference>
<dbReference type="Gene3D" id="4.10.75.10">
    <property type="entry name" value="Elafin-like"/>
    <property type="match status" value="1"/>
</dbReference>
<sequence>MLLSFSYCILKWHTVYMHELKLTICVHAVKPGQCPIPEMIPLCAKSCFHDGQCPATQKCCPTSAGFHLIFEQLSCVFWQQVAQG</sequence>
<reference evidence="2" key="1">
    <citation type="submission" date="2025-08" db="UniProtKB">
        <authorList>
            <consortium name="Ensembl"/>
        </authorList>
    </citation>
    <scope>IDENTIFICATION</scope>
</reference>
<dbReference type="GO" id="GO:0030414">
    <property type="term" value="F:peptidase inhibitor activity"/>
    <property type="evidence" value="ECO:0007669"/>
    <property type="project" value="InterPro"/>
</dbReference>
<evidence type="ECO:0000313" key="2">
    <source>
        <dbReference type="Ensembl" id="ENSSRHP00000029145.1"/>
    </source>
</evidence>
<keyword evidence="3" id="KW-1185">Reference proteome</keyword>